<feature type="compositionally biased region" description="Basic and acidic residues" evidence="9">
    <location>
        <begin position="284"/>
        <end position="293"/>
    </location>
</feature>
<dbReference type="InterPro" id="IPR013320">
    <property type="entry name" value="ConA-like_dom_sf"/>
</dbReference>
<dbReference type="OrthoDB" id="412647at2759"/>
<feature type="region of interest" description="Disordered" evidence="9">
    <location>
        <begin position="277"/>
        <end position="296"/>
    </location>
</feature>
<keyword evidence="5" id="KW-1133">Transmembrane helix</keyword>
<evidence type="ECO:0000256" key="5">
    <source>
        <dbReference type="ARBA" id="ARBA00022989"/>
    </source>
</evidence>
<evidence type="ECO:0000313" key="11">
    <source>
        <dbReference type="EMBL" id="CBJ31299.1"/>
    </source>
</evidence>
<evidence type="ECO:0000256" key="1">
    <source>
        <dbReference type="ARBA" id="ARBA00004606"/>
    </source>
</evidence>
<keyword evidence="6" id="KW-0472">Membrane</keyword>
<keyword evidence="3" id="KW-0812">Transmembrane</keyword>
<evidence type="ECO:0000256" key="2">
    <source>
        <dbReference type="ARBA" id="ARBA00010962"/>
    </source>
</evidence>
<dbReference type="GO" id="GO:0015926">
    <property type="term" value="F:glucosidase activity"/>
    <property type="evidence" value="ECO:0007669"/>
    <property type="project" value="TreeGrafter"/>
</dbReference>
<dbReference type="GO" id="GO:0005789">
    <property type="term" value="C:endoplasmic reticulum membrane"/>
    <property type="evidence" value="ECO:0007669"/>
    <property type="project" value="TreeGrafter"/>
</dbReference>
<organism evidence="11 12">
    <name type="scientific">Ectocarpus siliculosus</name>
    <name type="common">Brown alga</name>
    <name type="synonym">Conferva siliculosa</name>
    <dbReference type="NCBI Taxonomy" id="2880"/>
    <lineage>
        <taxon>Eukaryota</taxon>
        <taxon>Sar</taxon>
        <taxon>Stramenopiles</taxon>
        <taxon>Ochrophyta</taxon>
        <taxon>PX clade</taxon>
        <taxon>Phaeophyceae</taxon>
        <taxon>Ectocarpales</taxon>
        <taxon>Ectocarpaceae</taxon>
        <taxon>Ectocarpus</taxon>
    </lineage>
</organism>
<dbReference type="STRING" id="2880.D7FT08"/>
<protein>
    <submittedName>
        <fullName evidence="11">Beta-1,6-glucan active enzyme, family GH16</fullName>
    </submittedName>
</protein>
<evidence type="ECO:0000256" key="9">
    <source>
        <dbReference type="SAM" id="MobiDB-lite"/>
    </source>
</evidence>
<evidence type="ECO:0000256" key="6">
    <source>
        <dbReference type="ARBA" id="ARBA00023136"/>
    </source>
</evidence>
<dbReference type="GO" id="GO:0006078">
    <property type="term" value="P:(1-&gt;6)-beta-D-glucan biosynthetic process"/>
    <property type="evidence" value="ECO:0007669"/>
    <property type="project" value="TreeGrafter"/>
</dbReference>
<dbReference type="eggNOG" id="ENOG502QR13">
    <property type="taxonomic scope" value="Eukaryota"/>
</dbReference>
<evidence type="ECO:0000256" key="8">
    <source>
        <dbReference type="ARBA" id="ARBA00023316"/>
    </source>
</evidence>
<dbReference type="EMBL" id="FN649750">
    <property type="protein sequence ID" value="CBJ31299.1"/>
    <property type="molecule type" value="Genomic_DNA"/>
</dbReference>
<reference evidence="11 12" key="1">
    <citation type="journal article" date="2010" name="Nature">
        <title>The Ectocarpus genome and the independent evolution of multicellularity in brown algae.</title>
        <authorList>
            <person name="Cock J.M."/>
            <person name="Sterck L."/>
            <person name="Rouze P."/>
            <person name="Scornet D."/>
            <person name="Allen A.E."/>
            <person name="Amoutzias G."/>
            <person name="Anthouard V."/>
            <person name="Artiguenave F."/>
            <person name="Aury J.M."/>
            <person name="Badger J.H."/>
            <person name="Beszteri B."/>
            <person name="Billiau K."/>
            <person name="Bonnet E."/>
            <person name="Bothwell J.H."/>
            <person name="Bowler C."/>
            <person name="Boyen C."/>
            <person name="Brownlee C."/>
            <person name="Carrano C.J."/>
            <person name="Charrier B."/>
            <person name="Cho G.Y."/>
            <person name="Coelho S.M."/>
            <person name="Collen J."/>
            <person name="Corre E."/>
            <person name="Da Silva C."/>
            <person name="Delage L."/>
            <person name="Delaroque N."/>
            <person name="Dittami S.M."/>
            <person name="Doulbeau S."/>
            <person name="Elias M."/>
            <person name="Farnham G."/>
            <person name="Gachon C.M."/>
            <person name="Gschloessl B."/>
            <person name="Heesch S."/>
            <person name="Jabbari K."/>
            <person name="Jubin C."/>
            <person name="Kawai H."/>
            <person name="Kimura K."/>
            <person name="Kloareg B."/>
            <person name="Kupper F.C."/>
            <person name="Lang D."/>
            <person name="Le Bail A."/>
            <person name="Leblanc C."/>
            <person name="Lerouge P."/>
            <person name="Lohr M."/>
            <person name="Lopez P.J."/>
            <person name="Martens C."/>
            <person name="Maumus F."/>
            <person name="Michel G."/>
            <person name="Miranda-Saavedra D."/>
            <person name="Morales J."/>
            <person name="Moreau H."/>
            <person name="Motomura T."/>
            <person name="Nagasato C."/>
            <person name="Napoli C.A."/>
            <person name="Nelson D.R."/>
            <person name="Nyvall-Collen P."/>
            <person name="Peters A.F."/>
            <person name="Pommier C."/>
            <person name="Potin P."/>
            <person name="Poulain J."/>
            <person name="Quesneville H."/>
            <person name="Read B."/>
            <person name="Rensing S.A."/>
            <person name="Ritter A."/>
            <person name="Rousvoal S."/>
            <person name="Samanta M."/>
            <person name="Samson G."/>
            <person name="Schroeder D.C."/>
            <person name="Segurens B."/>
            <person name="Strittmatter M."/>
            <person name="Tonon T."/>
            <person name="Tregear J.W."/>
            <person name="Valentin K."/>
            <person name="von Dassow P."/>
            <person name="Yamagishi T."/>
            <person name="Van de Peer Y."/>
            <person name="Wincker P."/>
        </authorList>
    </citation>
    <scope>NUCLEOTIDE SEQUENCE [LARGE SCALE GENOMIC DNA]</scope>
    <source>
        <strain evidence="12">Ec32 / CCAP1310/4</strain>
    </source>
</reference>
<dbReference type="GO" id="GO:0005886">
    <property type="term" value="C:plasma membrane"/>
    <property type="evidence" value="ECO:0007669"/>
    <property type="project" value="TreeGrafter"/>
</dbReference>
<dbReference type="SUPFAM" id="SSF49899">
    <property type="entry name" value="Concanavalin A-like lectins/glucanases"/>
    <property type="match status" value="1"/>
</dbReference>
<dbReference type="InterPro" id="IPR005629">
    <property type="entry name" value="Skn1/Kre6/Sbg1"/>
</dbReference>
<evidence type="ECO:0000256" key="3">
    <source>
        <dbReference type="ARBA" id="ARBA00022692"/>
    </source>
</evidence>
<dbReference type="GO" id="GO:0071555">
    <property type="term" value="P:cell wall organization"/>
    <property type="evidence" value="ECO:0007669"/>
    <property type="project" value="UniProtKB-KW"/>
</dbReference>
<feature type="domain" description="GH16" evidence="10">
    <location>
        <begin position="76"/>
        <end position="461"/>
    </location>
</feature>
<keyword evidence="4" id="KW-0735">Signal-anchor</keyword>
<dbReference type="Pfam" id="PF03935">
    <property type="entry name" value="SKN1_KRE6_Sbg1"/>
    <property type="match status" value="1"/>
</dbReference>
<feature type="region of interest" description="Disordered" evidence="9">
    <location>
        <begin position="1"/>
        <end position="30"/>
    </location>
</feature>
<dbReference type="EMBL" id="FN648424">
    <property type="protein sequence ID" value="CBJ31299.1"/>
    <property type="molecule type" value="Genomic_DNA"/>
</dbReference>
<dbReference type="PANTHER" id="PTHR31361:SF1">
    <property type="entry name" value="BETA-GLUCAN SYNTHESIS-ASSOCIATED PROTEIN KRE6-RELATED"/>
    <property type="match status" value="1"/>
</dbReference>
<dbReference type="Gene3D" id="2.60.120.200">
    <property type="match status" value="1"/>
</dbReference>
<dbReference type="PROSITE" id="PS51762">
    <property type="entry name" value="GH16_2"/>
    <property type="match status" value="1"/>
</dbReference>
<dbReference type="InParanoid" id="D7FT08"/>
<evidence type="ECO:0000313" key="12">
    <source>
        <dbReference type="Proteomes" id="UP000002630"/>
    </source>
</evidence>
<comment type="subcellular location">
    <subcellularLocation>
        <location evidence="1">Membrane</location>
        <topology evidence="1">Single-pass type II membrane protein</topology>
    </subcellularLocation>
</comment>
<keyword evidence="7" id="KW-0325">Glycoprotein</keyword>
<name>D7FT08_ECTSI</name>
<evidence type="ECO:0000259" key="10">
    <source>
        <dbReference type="PROSITE" id="PS51762"/>
    </source>
</evidence>
<proteinExistence type="inferred from homology"/>
<dbReference type="InterPro" id="IPR000757">
    <property type="entry name" value="Beta-glucanase-like"/>
</dbReference>
<sequence>MVAQASCPGRAGPTPATSNSFRRRRRVQSSSSQRPWSSLAFMGLLPYLAWLGSSGGGGVARASWIDPDTLPEHRTKDFEGDDRQFDLVFSDEFDRDGRTFNDGRDPRWMAMNKNDYTNAALQFYSHDMCETRDGALVITTNNTDVEFQYYDTPHKKYKSMAKTYVSGMMQSWDKFCFTGGIVEIRAILPGRPDVGGLWPAMWLMGNLARATYTASSDFTWPWSYNKCNRTTDEQADWQRQQEISACDASVHYGFHPNTGRGAPEIDLLETMAGTKPGVAPGTSIEERPTEGRVPRPGTWYEEDIHYGKNSTLNKWFYGVLLEHDLPGKSYYADAVSSNHVLSETHFEDLHTYRLDWQPGGGDDSSKGYLRWYVDDELLYGISDDTLESFHGSQIPLEPMYLLLNTAVSTTWGFPDCHTGCACDCFDARDPACACAVAPGFDGVFPAEFVVDSVRVYQALNDTTHTLGCDTEQYPTKDFIKANHDLYKSPDDDHVMLSVQSGGGSCRTSDDCNDNECYEGKRCRCSDMWTGPRCLAATASYDYVYDAHAHDRWPMQPPLVPTTLKRLLAVLGATFAVTLLMRYNHRQKRRLYVSLDNAGLTIPAPSLTSQ</sequence>
<comment type="similarity">
    <text evidence="2">Belongs to the SKN1/KRE6 family.</text>
</comment>
<gene>
    <name evidence="11" type="ORF">Esi_0243_0020</name>
</gene>
<evidence type="ECO:0000256" key="4">
    <source>
        <dbReference type="ARBA" id="ARBA00022968"/>
    </source>
</evidence>
<accession>D7FT08</accession>
<dbReference type="AlphaFoldDB" id="D7FT08"/>
<dbReference type="PANTHER" id="PTHR31361">
    <property type="entry name" value="BETA-GLUCAN SYNTHESIS-ASSOCIATED PROTEIN KRE6-RELATED"/>
    <property type="match status" value="1"/>
</dbReference>
<dbReference type="Proteomes" id="UP000002630">
    <property type="component" value="Linkage Group LG25"/>
</dbReference>
<keyword evidence="8" id="KW-0961">Cell wall biogenesis/degradation</keyword>
<dbReference type="OMA" id="KERCECI"/>
<evidence type="ECO:0000256" key="7">
    <source>
        <dbReference type="ARBA" id="ARBA00023180"/>
    </source>
</evidence>
<keyword evidence="12" id="KW-1185">Reference proteome</keyword>